<dbReference type="AlphaFoldDB" id="A0A4Y6UMH6"/>
<evidence type="ECO:0000256" key="4">
    <source>
        <dbReference type="ARBA" id="ARBA00022475"/>
    </source>
</evidence>
<feature type="transmembrane region" description="Helical" evidence="15">
    <location>
        <begin position="88"/>
        <end position="109"/>
    </location>
</feature>
<dbReference type="Gene3D" id="2.60.40.420">
    <property type="entry name" value="Cupredoxins - blue copper proteins"/>
    <property type="match status" value="1"/>
</dbReference>
<dbReference type="GO" id="GO:0005886">
    <property type="term" value="C:plasma membrane"/>
    <property type="evidence" value="ECO:0007669"/>
    <property type="project" value="UniProtKB-SubCell"/>
</dbReference>
<keyword evidence="11 14" id="KW-0472">Membrane</keyword>
<dbReference type="InterPro" id="IPR034227">
    <property type="entry name" value="CuRO_UO_II"/>
</dbReference>
<dbReference type="GO" id="GO:0016682">
    <property type="term" value="F:oxidoreductase activity, acting on diphenols and related substances as donors, oxygen as acceptor"/>
    <property type="evidence" value="ECO:0007669"/>
    <property type="project" value="InterPro"/>
</dbReference>
<protein>
    <recommendedName>
        <fullName evidence="14">Ubiquinol oxidase subunit 2</fullName>
    </recommendedName>
</protein>
<dbReference type="SUPFAM" id="SSF49503">
    <property type="entry name" value="Cupredoxins"/>
    <property type="match status" value="1"/>
</dbReference>
<proteinExistence type="inferred from homology"/>
<dbReference type="CDD" id="cd04212">
    <property type="entry name" value="CuRO_UO_II"/>
    <property type="match status" value="1"/>
</dbReference>
<dbReference type="Pfam" id="PF00116">
    <property type="entry name" value="COX2"/>
    <property type="match status" value="1"/>
</dbReference>
<keyword evidence="10 14" id="KW-0560">Oxidoreductase</keyword>
<keyword evidence="9 15" id="KW-1133">Transmembrane helix</keyword>
<evidence type="ECO:0000313" key="19">
    <source>
        <dbReference type="Proteomes" id="UP000316313"/>
    </source>
</evidence>
<evidence type="ECO:0000256" key="1">
    <source>
        <dbReference type="ARBA" id="ARBA00004651"/>
    </source>
</evidence>
<keyword evidence="7" id="KW-0732">Signal</keyword>
<feature type="domain" description="Cytochrome oxidase subunit II copper A binding" evidence="16">
    <location>
        <begin position="128"/>
        <end position="240"/>
    </location>
</feature>
<dbReference type="InterPro" id="IPR006333">
    <property type="entry name" value="Cyt_o_ubiquinol_oxidase_su2"/>
</dbReference>
<dbReference type="GO" id="GO:0004129">
    <property type="term" value="F:cytochrome-c oxidase activity"/>
    <property type="evidence" value="ECO:0007669"/>
    <property type="project" value="UniProtKB-UniRule"/>
</dbReference>
<reference evidence="18 19" key="1">
    <citation type="submission" date="2019-03" db="EMBL/GenBank/DDBJ databases">
        <title>The complete genome sequence of Swingsia samuiensis NBRC107927(T).</title>
        <authorList>
            <person name="Chua K.-O."/>
            <person name="Chan K.-G."/>
            <person name="See-Too W.-S."/>
        </authorList>
    </citation>
    <scope>NUCLEOTIDE SEQUENCE [LARGE SCALE GENOMIC DNA]</scope>
    <source>
        <strain evidence="18 19">AH83</strain>
    </source>
</reference>
<dbReference type="GO" id="GO:0005507">
    <property type="term" value="F:copper ion binding"/>
    <property type="evidence" value="ECO:0007669"/>
    <property type="project" value="InterPro"/>
</dbReference>
<dbReference type="InterPro" id="IPR036257">
    <property type="entry name" value="Cyt_c_oxidase_su2_TM_sf"/>
</dbReference>
<evidence type="ECO:0000256" key="12">
    <source>
        <dbReference type="ARBA" id="ARBA00023139"/>
    </source>
</evidence>
<dbReference type="InterPro" id="IPR045187">
    <property type="entry name" value="CcO_II"/>
</dbReference>
<evidence type="ECO:0000256" key="7">
    <source>
        <dbReference type="ARBA" id="ARBA00022729"/>
    </source>
</evidence>
<dbReference type="InterPro" id="IPR002429">
    <property type="entry name" value="CcO_II-like_C"/>
</dbReference>
<dbReference type="GO" id="GO:0009486">
    <property type="term" value="F:cytochrome bo3 ubiquinol oxidase activity"/>
    <property type="evidence" value="ECO:0007669"/>
    <property type="project" value="InterPro"/>
</dbReference>
<dbReference type="PROSITE" id="PS51257">
    <property type="entry name" value="PROKAR_LIPOPROTEIN"/>
    <property type="match status" value="1"/>
</dbReference>
<dbReference type="SUPFAM" id="SSF81464">
    <property type="entry name" value="Cytochrome c oxidase subunit II-like, transmembrane region"/>
    <property type="match status" value="1"/>
</dbReference>
<dbReference type="InterPro" id="IPR011759">
    <property type="entry name" value="Cyt_c_oxidase_su2_TM_dom"/>
</dbReference>
<sequence length="314" mass="34920">MMKAGPMKKLWRYLPALPALMLSGCTVDLLQPAGPVGELNRNVLVIEFAVMMCIVVPVCIATVYFAWKYRASNTKAEYLPDWSHSTKIEYFIWGIPTVIVAILSVMNWWSTHVYDPYRPLPAEVAGTNKPLNVQVVALDWKWLFIYPDLGIATINQLDIPTKTALNFQITSDSVMTAFFIPRLGSMIYAMPGMQTQLHLLASQSGDFLGEASQYSGGGFSDMKFRAIAMPQAQFNEWVEKVKSENSSLDATTYSKYAAPQIAAPVHYFAHVQPELFDGIVAKYNNGMMVDKTTGKVMHMQSVSDAASSDTGMKE</sequence>
<evidence type="ECO:0000256" key="9">
    <source>
        <dbReference type="ARBA" id="ARBA00022989"/>
    </source>
</evidence>
<dbReference type="Gene3D" id="1.10.287.90">
    <property type="match status" value="1"/>
</dbReference>
<evidence type="ECO:0000256" key="5">
    <source>
        <dbReference type="ARBA" id="ARBA00022660"/>
    </source>
</evidence>
<dbReference type="PROSITE" id="PS50999">
    <property type="entry name" value="COX2_TM"/>
    <property type="match status" value="1"/>
</dbReference>
<feature type="transmembrane region" description="Helical" evidence="15">
    <location>
        <begin position="48"/>
        <end position="67"/>
    </location>
</feature>
<dbReference type="KEGG" id="ssam:E3D00_08495"/>
<accession>A0A4Y6UMH6</accession>
<dbReference type="InterPro" id="IPR010514">
    <property type="entry name" value="COX_ARM"/>
</dbReference>
<keyword evidence="19" id="KW-1185">Reference proteome</keyword>
<evidence type="ECO:0000313" key="18">
    <source>
        <dbReference type="EMBL" id="QDH17596.1"/>
    </source>
</evidence>
<dbReference type="PANTHER" id="PTHR22888">
    <property type="entry name" value="CYTOCHROME C OXIDASE, SUBUNIT II"/>
    <property type="match status" value="1"/>
</dbReference>
<evidence type="ECO:0000256" key="8">
    <source>
        <dbReference type="ARBA" id="ARBA00022982"/>
    </source>
</evidence>
<evidence type="ECO:0000256" key="3">
    <source>
        <dbReference type="ARBA" id="ARBA00022448"/>
    </source>
</evidence>
<evidence type="ECO:0000256" key="13">
    <source>
        <dbReference type="ARBA" id="ARBA00023288"/>
    </source>
</evidence>
<dbReference type="GO" id="GO:0042773">
    <property type="term" value="P:ATP synthesis coupled electron transport"/>
    <property type="evidence" value="ECO:0007669"/>
    <property type="project" value="TreeGrafter"/>
</dbReference>
<dbReference type="RefSeq" id="WP_141461695.1">
    <property type="nucleotide sequence ID" value="NZ_CP038141.1"/>
</dbReference>
<keyword evidence="13" id="KW-0449">Lipoprotein</keyword>
<keyword evidence="5 14" id="KW-0679">Respiratory chain</keyword>
<dbReference type="Proteomes" id="UP000316313">
    <property type="component" value="Chromosome"/>
</dbReference>
<dbReference type="PIRSF" id="PIRSF000292">
    <property type="entry name" value="Ubi_od_II"/>
    <property type="match status" value="1"/>
</dbReference>
<evidence type="ECO:0000259" key="16">
    <source>
        <dbReference type="PROSITE" id="PS50857"/>
    </source>
</evidence>
<comment type="subcellular location">
    <subcellularLocation>
        <location evidence="1">Cell membrane</location>
        <topology evidence="1">Multi-pass membrane protein</topology>
    </subcellularLocation>
</comment>
<dbReference type="OrthoDB" id="9783445at2"/>
<gene>
    <name evidence="18" type="primary">cyoA</name>
    <name evidence="18" type="ORF">E3D00_08495</name>
</gene>
<evidence type="ECO:0000256" key="11">
    <source>
        <dbReference type="ARBA" id="ARBA00023136"/>
    </source>
</evidence>
<keyword evidence="12" id="KW-0564">Palmitate</keyword>
<evidence type="ECO:0000256" key="6">
    <source>
        <dbReference type="ARBA" id="ARBA00022692"/>
    </source>
</evidence>
<organism evidence="18 19">
    <name type="scientific">Swingsia samuiensis</name>
    <dbReference type="NCBI Taxonomy" id="1293412"/>
    <lineage>
        <taxon>Bacteria</taxon>
        <taxon>Pseudomonadati</taxon>
        <taxon>Pseudomonadota</taxon>
        <taxon>Alphaproteobacteria</taxon>
        <taxon>Acetobacterales</taxon>
        <taxon>Acetobacteraceae</taxon>
        <taxon>Swingsia</taxon>
    </lineage>
</organism>
<keyword evidence="6 15" id="KW-0812">Transmembrane</keyword>
<evidence type="ECO:0000256" key="2">
    <source>
        <dbReference type="ARBA" id="ARBA00007866"/>
    </source>
</evidence>
<dbReference type="NCBIfam" id="TIGR01433">
    <property type="entry name" value="CyoA"/>
    <property type="match status" value="1"/>
</dbReference>
<dbReference type="PANTHER" id="PTHR22888:SF18">
    <property type="entry name" value="CYTOCHROME BO(3) UBIQUINOL OXIDASE SUBUNIT 2"/>
    <property type="match status" value="1"/>
</dbReference>
<dbReference type="Pfam" id="PF06481">
    <property type="entry name" value="COX_ARM"/>
    <property type="match status" value="1"/>
</dbReference>
<dbReference type="InterPro" id="IPR008972">
    <property type="entry name" value="Cupredoxin"/>
</dbReference>
<comment type="similarity">
    <text evidence="2 14">Belongs to the cytochrome c oxidase subunit 2 family.</text>
</comment>
<keyword evidence="8 14" id="KW-0249">Electron transport</keyword>
<name>A0A4Y6UMH6_9PROT</name>
<keyword evidence="3 14" id="KW-0813">Transport</keyword>
<dbReference type="EMBL" id="CP038141">
    <property type="protein sequence ID" value="QDH17596.1"/>
    <property type="molecule type" value="Genomic_DNA"/>
</dbReference>
<evidence type="ECO:0000259" key="17">
    <source>
        <dbReference type="PROSITE" id="PS50999"/>
    </source>
</evidence>
<evidence type="ECO:0000256" key="15">
    <source>
        <dbReference type="SAM" id="Phobius"/>
    </source>
</evidence>
<evidence type="ECO:0000256" key="14">
    <source>
        <dbReference type="PIRNR" id="PIRNR000292"/>
    </source>
</evidence>
<dbReference type="PROSITE" id="PS50857">
    <property type="entry name" value="COX2_CUA"/>
    <property type="match status" value="1"/>
</dbReference>
<evidence type="ECO:0000256" key="10">
    <source>
        <dbReference type="ARBA" id="ARBA00023002"/>
    </source>
</evidence>
<keyword evidence="4 14" id="KW-1003">Cell membrane</keyword>
<feature type="domain" description="Cytochrome oxidase subunit II transmembrane region profile" evidence="17">
    <location>
        <begin position="21"/>
        <end position="118"/>
    </location>
</feature>